<feature type="transmembrane region" description="Helical" evidence="9">
    <location>
        <begin position="431"/>
        <end position="455"/>
    </location>
</feature>
<keyword evidence="4" id="KW-0677">Repeat</keyword>
<feature type="transmembrane region" description="Helical" evidence="9">
    <location>
        <begin position="527"/>
        <end position="547"/>
    </location>
</feature>
<organism evidence="11 12">
    <name type="scientific">Callosobruchus maculatus</name>
    <name type="common">Southern cowpea weevil</name>
    <name type="synonym">Pulse bruchid</name>
    <dbReference type="NCBI Taxonomy" id="64391"/>
    <lineage>
        <taxon>Eukaryota</taxon>
        <taxon>Metazoa</taxon>
        <taxon>Ecdysozoa</taxon>
        <taxon>Arthropoda</taxon>
        <taxon>Hexapoda</taxon>
        <taxon>Insecta</taxon>
        <taxon>Pterygota</taxon>
        <taxon>Neoptera</taxon>
        <taxon>Endopterygota</taxon>
        <taxon>Coleoptera</taxon>
        <taxon>Polyphaga</taxon>
        <taxon>Cucujiformia</taxon>
        <taxon>Chrysomeloidea</taxon>
        <taxon>Chrysomelidae</taxon>
        <taxon>Bruchinae</taxon>
        <taxon>Bruchini</taxon>
        <taxon>Callosobruchus</taxon>
    </lineage>
</organism>
<dbReference type="EMBL" id="CAACVG010007521">
    <property type="protein sequence ID" value="VEN45881.1"/>
    <property type="molecule type" value="Genomic_DNA"/>
</dbReference>
<feature type="domain" description="ABC transporter" evidence="10">
    <location>
        <begin position="74"/>
        <end position="303"/>
    </location>
</feature>
<evidence type="ECO:0000256" key="5">
    <source>
        <dbReference type="ARBA" id="ARBA00022741"/>
    </source>
</evidence>
<dbReference type="InterPro" id="IPR027417">
    <property type="entry name" value="P-loop_NTPase"/>
</dbReference>
<dbReference type="SUPFAM" id="SSF52540">
    <property type="entry name" value="P-loop containing nucleoside triphosphate hydrolases"/>
    <property type="match status" value="1"/>
</dbReference>
<evidence type="ECO:0000256" key="1">
    <source>
        <dbReference type="ARBA" id="ARBA00004141"/>
    </source>
</evidence>
<dbReference type="CDD" id="cd03263">
    <property type="entry name" value="ABC_subfamily_A"/>
    <property type="match status" value="1"/>
</dbReference>
<keyword evidence="7 9" id="KW-1133">Transmembrane helix</keyword>
<dbReference type="Gene3D" id="3.40.50.300">
    <property type="entry name" value="P-loop containing nucleotide triphosphate hydrolases"/>
    <property type="match status" value="1"/>
</dbReference>
<evidence type="ECO:0000256" key="4">
    <source>
        <dbReference type="ARBA" id="ARBA00022737"/>
    </source>
</evidence>
<keyword evidence="2" id="KW-0813">Transport</keyword>
<dbReference type="GO" id="GO:0140359">
    <property type="term" value="F:ABC-type transporter activity"/>
    <property type="evidence" value="ECO:0007669"/>
    <property type="project" value="InterPro"/>
</dbReference>
<dbReference type="Proteomes" id="UP000410492">
    <property type="component" value="Unassembled WGS sequence"/>
</dbReference>
<dbReference type="InterPro" id="IPR003593">
    <property type="entry name" value="AAA+_ATPase"/>
</dbReference>
<dbReference type="OrthoDB" id="6512918at2759"/>
<keyword evidence="3 9" id="KW-0812">Transmembrane</keyword>
<feature type="transmembrane region" description="Helical" evidence="9">
    <location>
        <begin position="567"/>
        <end position="588"/>
    </location>
</feature>
<evidence type="ECO:0000259" key="10">
    <source>
        <dbReference type="PROSITE" id="PS50893"/>
    </source>
</evidence>
<dbReference type="PANTHER" id="PTHR19229:SF250">
    <property type="entry name" value="ABC TRANSPORTER DOMAIN-CONTAINING PROTEIN-RELATED"/>
    <property type="match status" value="1"/>
</dbReference>
<keyword evidence="12" id="KW-1185">Reference proteome</keyword>
<name>A0A653CD72_CALMS</name>
<comment type="subcellular location">
    <subcellularLocation>
        <location evidence="1">Membrane</location>
        <topology evidence="1">Multi-pass membrane protein</topology>
    </subcellularLocation>
</comment>
<dbReference type="GO" id="GO:0005524">
    <property type="term" value="F:ATP binding"/>
    <property type="evidence" value="ECO:0007669"/>
    <property type="project" value="UniProtKB-KW"/>
</dbReference>
<reference evidence="11 12" key="1">
    <citation type="submission" date="2019-01" db="EMBL/GenBank/DDBJ databases">
        <authorList>
            <person name="Sayadi A."/>
        </authorList>
    </citation>
    <scope>NUCLEOTIDE SEQUENCE [LARGE SCALE GENOMIC DNA]</scope>
</reference>
<accession>A0A653CD72</accession>
<feature type="transmembrane region" description="Helical" evidence="9">
    <location>
        <begin position="608"/>
        <end position="630"/>
    </location>
</feature>
<keyword evidence="5" id="KW-0547">Nucleotide-binding</keyword>
<feature type="transmembrane region" description="Helical" evidence="9">
    <location>
        <begin position="12"/>
        <end position="35"/>
    </location>
</feature>
<dbReference type="InterPro" id="IPR003439">
    <property type="entry name" value="ABC_transporter-like_ATP-bd"/>
</dbReference>
<dbReference type="PANTHER" id="PTHR19229">
    <property type="entry name" value="ATP-BINDING CASSETTE TRANSPORTER SUBFAMILY A ABCA"/>
    <property type="match status" value="1"/>
</dbReference>
<sequence length="695" mass="78295">MIIMLVLDTFIYLIVAVYIEAVFPGIYGVPLPWYFPVTASYWCGRTAKETDISASAPIDSGFFEKEPSNLKVGVQIKNLKKVYGTKAAVQSLSLNMYENQITVLLGHNGAGKTTTLLMLTGMITPTSGTAIVNGYDIRRDMASVRKSMGICPQHDIIFEDLTVTEHIYFYSRLKGLTKSQTKIETTKYIAMMELQDKRNSKASKLSGGMKRKLCLCIALCGNSKVVMLDEPTSGMDPSARRALWDLLLKQKEGRTILLTTQFMDEADILGDRIAIMSEGELKCCGSSFFLKKKYGTGYLLIIDKGPECDSNKVTALLKGYIPDIEVRSNTESELSYLLPENRVSVFEAMLKQLESQSRKLNVHSYGISLTTLEEVFIRAGAQHSQEVGRHHALSSEVDNLPKPTYTSGMRLIASQCLAMYLKRYISMKRSWVLWLIHFVLPTIFVLLIMLPSWLIGITDLPPMPLTLSEYEAPITLIEKGDDMGGNYQSYKRSLLQEGYRVEHGSIVEKMLRLVTNIAKGDSKGEQIALYTTFAFVFTSCFYIMFIVRENTCKSKHLQFVAGTKIPIFWLVTFVFDFITYILVCLLTLTTLACFQEDGFKTAEDLSRFLVILICFGWAFFPMIYIAAYFFKIPANGFVWMCAVCFCADNQNTEDGRPESETCDRSSALRHVTGTTLFFSIGTERVIYNLLFPKTV</sequence>
<evidence type="ECO:0000256" key="7">
    <source>
        <dbReference type="ARBA" id="ARBA00022989"/>
    </source>
</evidence>
<dbReference type="Pfam" id="PF00005">
    <property type="entry name" value="ABC_tran"/>
    <property type="match status" value="1"/>
</dbReference>
<dbReference type="InterPro" id="IPR026082">
    <property type="entry name" value="ABCA"/>
</dbReference>
<evidence type="ECO:0000256" key="3">
    <source>
        <dbReference type="ARBA" id="ARBA00022692"/>
    </source>
</evidence>
<dbReference type="Pfam" id="PF12698">
    <property type="entry name" value="ABC2_membrane_3"/>
    <property type="match status" value="1"/>
</dbReference>
<dbReference type="FunFam" id="3.40.50.300:FF:000298">
    <property type="entry name" value="ATP-binding cassette sub-family A member 12"/>
    <property type="match status" value="1"/>
</dbReference>
<dbReference type="SMART" id="SM00382">
    <property type="entry name" value="AAA"/>
    <property type="match status" value="1"/>
</dbReference>
<dbReference type="GO" id="GO:0016887">
    <property type="term" value="F:ATP hydrolysis activity"/>
    <property type="evidence" value="ECO:0007669"/>
    <property type="project" value="InterPro"/>
</dbReference>
<dbReference type="PROSITE" id="PS50893">
    <property type="entry name" value="ABC_TRANSPORTER_2"/>
    <property type="match status" value="1"/>
</dbReference>
<dbReference type="GO" id="GO:0016020">
    <property type="term" value="C:membrane"/>
    <property type="evidence" value="ECO:0007669"/>
    <property type="project" value="UniProtKB-SubCell"/>
</dbReference>
<keyword evidence="8 9" id="KW-0472">Membrane</keyword>
<evidence type="ECO:0000256" key="8">
    <source>
        <dbReference type="ARBA" id="ARBA00023136"/>
    </source>
</evidence>
<gene>
    <name evidence="11" type="ORF">CALMAC_LOCUS8173</name>
</gene>
<dbReference type="GO" id="GO:0005319">
    <property type="term" value="F:lipid transporter activity"/>
    <property type="evidence" value="ECO:0007669"/>
    <property type="project" value="TreeGrafter"/>
</dbReference>
<dbReference type="InterPro" id="IPR017871">
    <property type="entry name" value="ABC_transporter-like_CS"/>
</dbReference>
<evidence type="ECO:0000256" key="9">
    <source>
        <dbReference type="SAM" id="Phobius"/>
    </source>
</evidence>
<evidence type="ECO:0000313" key="12">
    <source>
        <dbReference type="Proteomes" id="UP000410492"/>
    </source>
</evidence>
<keyword evidence="6" id="KW-0067">ATP-binding</keyword>
<proteinExistence type="predicted"/>
<protein>
    <recommendedName>
        <fullName evidence="10">ABC transporter domain-containing protein</fullName>
    </recommendedName>
</protein>
<dbReference type="AlphaFoldDB" id="A0A653CD72"/>
<evidence type="ECO:0000256" key="2">
    <source>
        <dbReference type="ARBA" id="ARBA00022448"/>
    </source>
</evidence>
<evidence type="ECO:0000313" key="11">
    <source>
        <dbReference type="EMBL" id="VEN45881.1"/>
    </source>
</evidence>
<dbReference type="InterPro" id="IPR013525">
    <property type="entry name" value="ABC2_TM"/>
</dbReference>
<dbReference type="PROSITE" id="PS00211">
    <property type="entry name" value="ABC_TRANSPORTER_1"/>
    <property type="match status" value="1"/>
</dbReference>
<evidence type="ECO:0000256" key="6">
    <source>
        <dbReference type="ARBA" id="ARBA00022840"/>
    </source>
</evidence>